<evidence type="ECO:0000259" key="4">
    <source>
        <dbReference type="PROSITE" id="PS50893"/>
    </source>
</evidence>
<dbReference type="Gene3D" id="3.40.50.300">
    <property type="entry name" value="P-loop containing nucleotide triphosphate hydrolases"/>
    <property type="match status" value="1"/>
</dbReference>
<dbReference type="GO" id="GO:0016887">
    <property type="term" value="F:ATP hydrolysis activity"/>
    <property type="evidence" value="ECO:0007669"/>
    <property type="project" value="InterPro"/>
</dbReference>
<reference evidence="5" key="1">
    <citation type="submission" date="2022-08" db="EMBL/GenBank/DDBJ databases">
        <title>Nisaea acidiphila sp. nov., isolated from a marine algal debris and emended description of the genus Nisaea Urios et al. 2008.</title>
        <authorList>
            <person name="Kwon K."/>
        </authorList>
    </citation>
    <scope>NUCLEOTIDE SEQUENCE</scope>
    <source>
        <strain evidence="5">MEBiC11861</strain>
    </source>
</reference>
<evidence type="ECO:0000313" key="6">
    <source>
        <dbReference type="Proteomes" id="UP001060336"/>
    </source>
</evidence>
<dbReference type="InterPro" id="IPR003593">
    <property type="entry name" value="AAA+_ATPase"/>
</dbReference>
<dbReference type="AlphaFoldDB" id="A0A9J7ASD6"/>
<dbReference type="GO" id="GO:0005524">
    <property type="term" value="F:ATP binding"/>
    <property type="evidence" value="ECO:0007669"/>
    <property type="project" value="UniProtKB-KW"/>
</dbReference>
<dbReference type="EMBL" id="CP102480">
    <property type="protein sequence ID" value="UUX49778.1"/>
    <property type="molecule type" value="Genomic_DNA"/>
</dbReference>
<dbReference type="RefSeq" id="WP_257768632.1">
    <property type="nucleotide sequence ID" value="NZ_CP102480.1"/>
</dbReference>
<dbReference type="Proteomes" id="UP001060336">
    <property type="component" value="Chromosome"/>
</dbReference>
<dbReference type="CDD" id="cd03255">
    <property type="entry name" value="ABC_MJ0796_LolCDE_FtsE"/>
    <property type="match status" value="1"/>
</dbReference>
<keyword evidence="2" id="KW-0547">Nucleotide-binding</keyword>
<organism evidence="5 6">
    <name type="scientific">Nisaea acidiphila</name>
    <dbReference type="NCBI Taxonomy" id="1862145"/>
    <lineage>
        <taxon>Bacteria</taxon>
        <taxon>Pseudomonadati</taxon>
        <taxon>Pseudomonadota</taxon>
        <taxon>Alphaproteobacteria</taxon>
        <taxon>Rhodospirillales</taxon>
        <taxon>Thalassobaculaceae</taxon>
        <taxon>Nisaea</taxon>
    </lineage>
</organism>
<evidence type="ECO:0000256" key="3">
    <source>
        <dbReference type="ARBA" id="ARBA00022840"/>
    </source>
</evidence>
<dbReference type="GO" id="GO:0005886">
    <property type="term" value="C:plasma membrane"/>
    <property type="evidence" value="ECO:0007669"/>
    <property type="project" value="TreeGrafter"/>
</dbReference>
<evidence type="ECO:0000256" key="2">
    <source>
        <dbReference type="ARBA" id="ARBA00022741"/>
    </source>
</evidence>
<dbReference type="Pfam" id="PF00005">
    <property type="entry name" value="ABC_tran"/>
    <property type="match status" value="1"/>
</dbReference>
<dbReference type="SUPFAM" id="SSF52540">
    <property type="entry name" value="P-loop containing nucleoside triphosphate hydrolases"/>
    <property type="match status" value="1"/>
</dbReference>
<dbReference type="GO" id="GO:0022857">
    <property type="term" value="F:transmembrane transporter activity"/>
    <property type="evidence" value="ECO:0007669"/>
    <property type="project" value="TreeGrafter"/>
</dbReference>
<dbReference type="InterPro" id="IPR003439">
    <property type="entry name" value="ABC_transporter-like_ATP-bd"/>
</dbReference>
<sequence length="237" mass="25929">MSETKRPAETPAISLSNIAFTWTETGYRIAVDRFDVRRAERVLLLGRSGGGKSTLLGLICGISTPSAGRVEILGTDLATLSAGRRDRFRAEHIGVIFQMFNLLPYASARENVRLGLAFAPGRTARTADPESAIEDLLTRLALPDGDLRRRSASRLSTGQQQRVAAARALIGAPELIVADEPTSALDTDSQERFLELLFAQLDRQGSSLLMVSHDDRLAPRFDRVVRTEEILRSEPGS</sequence>
<dbReference type="PANTHER" id="PTHR24220">
    <property type="entry name" value="IMPORT ATP-BINDING PROTEIN"/>
    <property type="match status" value="1"/>
</dbReference>
<dbReference type="SMART" id="SM00382">
    <property type="entry name" value="AAA"/>
    <property type="match status" value="1"/>
</dbReference>
<dbReference type="PANTHER" id="PTHR24220:SF611">
    <property type="entry name" value="ATP-BINDING COMPONENT OF ABC TRANSPORTER-RELATED"/>
    <property type="match status" value="1"/>
</dbReference>
<name>A0A9J7ASD6_9PROT</name>
<evidence type="ECO:0000256" key="1">
    <source>
        <dbReference type="ARBA" id="ARBA00022448"/>
    </source>
</evidence>
<keyword evidence="1" id="KW-0813">Transport</keyword>
<protein>
    <submittedName>
        <fullName evidence="5">ABC transporter ATP-binding protein</fullName>
    </submittedName>
</protein>
<proteinExistence type="predicted"/>
<evidence type="ECO:0000313" key="5">
    <source>
        <dbReference type="EMBL" id="UUX49778.1"/>
    </source>
</evidence>
<dbReference type="KEGG" id="naci:NUH88_20575"/>
<dbReference type="InterPro" id="IPR017911">
    <property type="entry name" value="MacB-like_ATP-bd"/>
</dbReference>
<feature type="domain" description="ABC transporter" evidence="4">
    <location>
        <begin position="13"/>
        <end position="237"/>
    </location>
</feature>
<dbReference type="PROSITE" id="PS50893">
    <property type="entry name" value="ABC_TRANSPORTER_2"/>
    <property type="match status" value="1"/>
</dbReference>
<keyword evidence="6" id="KW-1185">Reference proteome</keyword>
<gene>
    <name evidence="5" type="ORF">NUH88_20575</name>
</gene>
<keyword evidence="3 5" id="KW-0067">ATP-binding</keyword>
<dbReference type="InterPro" id="IPR015854">
    <property type="entry name" value="ABC_transpr_LolD-like"/>
</dbReference>
<dbReference type="InterPro" id="IPR027417">
    <property type="entry name" value="P-loop_NTPase"/>
</dbReference>
<accession>A0A9J7ASD6</accession>